<keyword evidence="1 2" id="KW-0732">Signal</keyword>
<dbReference type="InterPro" id="IPR032812">
    <property type="entry name" value="SbsA_Ig"/>
</dbReference>
<dbReference type="Gene3D" id="2.60.40.1220">
    <property type="match status" value="1"/>
</dbReference>
<accession>A0ABX5LPM8</accession>
<protein>
    <submittedName>
        <fullName evidence="4">Ig-like domain-containing protein</fullName>
    </submittedName>
</protein>
<name>A0ABX5LPM8_9BACT</name>
<evidence type="ECO:0000259" key="3">
    <source>
        <dbReference type="Pfam" id="PF13205"/>
    </source>
</evidence>
<reference evidence="4 5" key="1">
    <citation type="submission" date="2018-05" db="EMBL/GenBank/DDBJ databases">
        <title>Animal gut microbial communities from fecal samples from Wisconsin, USA.</title>
        <authorList>
            <person name="Neumann A."/>
        </authorList>
    </citation>
    <scope>NUCLEOTIDE SEQUENCE [LARGE SCALE GENOMIC DNA]</scope>
    <source>
        <strain evidence="4 5">UWS4</strain>
    </source>
</reference>
<evidence type="ECO:0000313" key="5">
    <source>
        <dbReference type="Proteomes" id="UP000245523"/>
    </source>
</evidence>
<dbReference type="EMBL" id="QGHD01000002">
    <property type="protein sequence ID" value="PWL03854.1"/>
    <property type="molecule type" value="Genomic_DNA"/>
</dbReference>
<dbReference type="RefSeq" id="WP_106197632.1">
    <property type="nucleotide sequence ID" value="NZ_JAXEIU010000011.1"/>
</dbReference>
<comment type="caution">
    <text evidence="4">The sequence shown here is derived from an EMBL/GenBank/DDBJ whole genome shotgun (WGS) entry which is preliminary data.</text>
</comment>
<feature type="signal peptide" evidence="2">
    <location>
        <begin position="1"/>
        <end position="23"/>
    </location>
</feature>
<dbReference type="Pfam" id="PF13205">
    <property type="entry name" value="Big_5"/>
    <property type="match status" value="1"/>
</dbReference>
<sequence length="599" mass="67032">MKFRFVILFSFALFVLNCATSVAPGGGPEDKYPPRVAGVYPSPGSVNISSELNIHLQFDEWISPTIPRSAVTISPPLEKKLRFEVDGDELYITSRAQLDSNTTYTVTIASGLKDLRGNAVADPFRLTFSTGPIIDSLSVSGRTMITSTMIRNKQYPTVGLFLIGAKERSSHHYLNKYRDSTQTLEADSIPKLVKEQPLFSTQTDSLGRFHLGGLKAGRYRVVAFLDQNGNQKIEPSVEIAGVNGYDLNLTPEFSDTLWLPLADQDTTPISLESISQAGRALLTAKFSKNIFIDSAFLDFKNCALITPDSSRIYPTAIFRMPRGNDMQFYFDSLYNRDSSYTFECKYGRDSLGRKLDHRLATLSIEWTERKGDTLPPSRSATEPSSGAKNVFPEDSILVAYNTPVSDSLLNYLGTVLLLVQNQDTLPVKILRKDPVRFFVLGEEKFLTDAKVELLERYADSTLSSPDSVTGIRDTIITMKTRQWVKFETVPKLQLATLSGKIPGGKSDTRVRIRKAGEEKFNVVRCSSDGDFKIDDLTEGKYLMDYFRTKDSLDVPFAGKIFDLEYGMPWRMMADTLVLERGANILDENVLSRMPKLPEK</sequence>
<keyword evidence="5" id="KW-1185">Reference proteome</keyword>
<evidence type="ECO:0000313" key="4">
    <source>
        <dbReference type="EMBL" id="PWL03854.1"/>
    </source>
</evidence>
<proteinExistence type="predicted"/>
<feature type="domain" description="SbsA Ig-like" evidence="3">
    <location>
        <begin position="30"/>
        <end position="130"/>
    </location>
</feature>
<evidence type="ECO:0000256" key="1">
    <source>
        <dbReference type="ARBA" id="ARBA00022729"/>
    </source>
</evidence>
<organism evidence="4 5">
    <name type="scientific">Hallerella porci</name>
    <dbReference type="NCBI Taxonomy" id="1945871"/>
    <lineage>
        <taxon>Bacteria</taxon>
        <taxon>Pseudomonadati</taxon>
        <taxon>Fibrobacterota</taxon>
        <taxon>Fibrobacteria</taxon>
        <taxon>Fibrobacterales</taxon>
        <taxon>Fibrobacteraceae</taxon>
        <taxon>Hallerella</taxon>
    </lineage>
</organism>
<feature type="chain" id="PRO_5046012022" evidence="2">
    <location>
        <begin position="24"/>
        <end position="599"/>
    </location>
</feature>
<dbReference type="InterPro" id="IPR014755">
    <property type="entry name" value="Cu-Rt/internalin_Ig-like"/>
</dbReference>
<evidence type="ECO:0000256" key="2">
    <source>
        <dbReference type="SAM" id="SignalP"/>
    </source>
</evidence>
<gene>
    <name evidence="4" type="ORF">B0H50_10225</name>
</gene>
<dbReference type="Proteomes" id="UP000245523">
    <property type="component" value="Unassembled WGS sequence"/>
</dbReference>